<proteinExistence type="inferred from homology"/>
<evidence type="ECO:0000256" key="1">
    <source>
        <dbReference type="ARBA" id="ARBA00006623"/>
    </source>
</evidence>
<dbReference type="Pfam" id="PF21057">
    <property type="entry name" value="Hikeshi-like_C"/>
    <property type="match status" value="1"/>
</dbReference>
<dbReference type="InterPro" id="IPR008493">
    <property type="entry name" value="Hikeshi-like_N"/>
</dbReference>
<dbReference type="GO" id="GO:0006606">
    <property type="term" value="P:protein import into nucleus"/>
    <property type="evidence" value="ECO:0007669"/>
    <property type="project" value="TreeGrafter"/>
</dbReference>
<gene>
    <name evidence="4" type="ORF">BDN70DRAFT_882919</name>
</gene>
<dbReference type="Pfam" id="PF05603">
    <property type="entry name" value="Hikeshi-like_N"/>
    <property type="match status" value="1"/>
</dbReference>
<dbReference type="InterPro" id="IPR048364">
    <property type="entry name" value="Hikeshi-like_C"/>
</dbReference>
<dbReference type="PANTHER" id="PTHR12925:SF0">
    <property type="entry name" value="PROTEIN HIKESHI"/>
    <property type="match status" value="1"/>
</dbReference>
<dbReference type="PANTHER" id="PTHR12925">
    <property type="entry name" value="HIKESHI FAMILY MEMBER"/>
    <property type="match status" value="1"/>
</dbReference>
<dbReference type="AlphaFoldDB" id="A0A9P5YWN0"/>
<comment type="caution">
    <text evidence="4">The sequence shown here is derived from an EMBL/GenBank/DDBJ whole genome shotgun (WGS) entry which is preliminary data.</text>
</comment>
<dbReference type="GO" id="GO:0061608">
    <property type="term" value="F:nuclear import signal receptor activity"/>
    <property type="evidence" value="ECO:0007669"/>
    <property type="project" value="TreeGrafter"/>
</dbReference>
<keyword evidence="5" id="KW-1185">Reference proteome</keyword>
<dbReference type="EMBL" id="MU155308">
    <property type="protein sequence ID" value="KAF9476070.1"/>
    <property type="molecule type" value="Genomic_DNA"/>
</dbReference>
<sequence>MFGCCVAGRPLQTNMIQVDDTHAYFELFSASTINHICVFLLGDVLFPEGYGATVHFLWPGKGSQLLGYISNDKPSAMFRVKSTFADNENSAAYNKFSVYSTPPTMQNVTAILGLSVEPMPQIQEQMQALAALQPYTSDLLKNPAILSERIVKHLINYISGFTGGAALNSNMMIPVSLIERWYETFTRKLQAGGVGFLERGE</sequence>
<evidence type="ECO:0000259" key="2">
    <source>
        <dbReference type="Pfam" id="PF05603"/>
    </source>
</evidence>
<feature type="domain" description="Hikeshi-like N-terminal" evidence="2">
    <location>
        <begin position="6"/>
        <end position="131"/>
    </location>
</feature>
<evidence type="ECO:0000313" key="5">
    <source>
        <dbReference type="Proteomes" id="UP000807469"/>
    </source>
</evidence>
<dbReference type="Proteomes" id="UP000807469">
    <property type="component" value="Unassembled WGS sequence"/>
</dbReference>
<dbReference type="OrthoDB" id="10248398at2759"/>
<comment type="similarity">
    <text evidence="1">Belongs to the OPI10 family.</text>
</comment>
<evidence type="ECO:0000313" key="4">
    <source>
        <dbReference type="EMBL" id="KAF9476070.1"/>
    </source>
</evidence>
<evidence type="ECO:0000259" key="3">
    <source>
        <dbReference type="Pfam" id="PF21057"/>
    </source>
</evidence>
<organism evidence="4 5">
    <name type="scientific">Pholiota conissans</name>
    <dbReference type="NCBI Taxonomy" id="109636"/>
    <lineage>
        <taxon>Eukaryota</taxon>
        <taxon>Fungi</taxon>
        <taxon>Dikarya</taxon>
        <taxon>Basidiomycota</taxon>
        <taxon>Agaricomycotina</taxon>
        <taxon>Agaricomycetes</taxon>
        <taxon>Agaricomycetidae</taxon>
        <taxon>Agaricales</taxon>
        <taxon>Agaricineae</taxon>
        <taxon>Strophariaceae</taxon>
        <taxon>Pholiota</taxon>
    </lineage>
</organism>
<accession>A0A9P5YWN0</accession>
<feature type="domain" description="Hikeshi-like C-terminal" evidence="3">
    <location>
        <begin position="143"/>
        <end position="199"/>
    </location>
</feature>
<protein>
    <submittedName>
        <fullName evidence="4">DUF775-domain-containing protein</fullName>
    </submittedName>
</protein>
<dbReference type="GO" id="GO:0005634">
    <property type="term" value="C:nucleus"/>
    <property type="evidence" value="ECO:0007669"/>
    <property type="project" value="TreeGrafter"/>
</dbReference>
<dbReference type="InterPro" id="IPR031318">
    <property type="entry name" value="OPI10"/>
</dbReference>
<name>A0A9P5YWN0_9AGAR</name>
<reference evidence="4" key="1">
    <citation type="submission" date="2020-11" db="EMBL/GenBank/DDBJ databases">
        <authorList>
            <consortium name="DOE Joint Genome Institute"/>
            <person name="Ahrendt S."/>
            <person name="Riley R."/>
            <person name="Andreopoulos W."/>
            <person name="Labutti K."/>
            <person name="Pangilinan J."/>
            <person name="Ruiz-Duenas F.J."/>
            <person name="Barrasa J.M."/>
            <person name="Sanchez-Garcia M."/>
            <person name="Camarero S."/>
            <person name="Miyauchi S."/>
            <person name="Serrano A."/>
            <person name="Linde D."/>
            <person name="Babiker R."/>
            <person name="Drula E."/>
            <person name="Ayuso-Fernandez I."/>
            <person name="Pacheco R."/>
            <person name="Padilla G."/>
            <person name="Ferreira P."/>
            <person name="Barriuso J."/>
            <person name="Kellner H."/>
            <person name="Castanera R."/>
            <person name="Alfaro M."/>
            <person name="Ramirez L."/>
            <person name="Pisabarro A.G."/>
            <person name="Kuo A."/>
            <person name="Tritt A."/>
            <person name="Lipzen A."/>
            <person name="He G."/>
            <person name="Yan M."/>
            <person name="Ng V."/>
            <person name="Cullen D."/>
            <person name="Martin F."/>
            <person name="Rosso M.-N."/>
            <person name="Henrissat B."/>
            <person name="Hibbett D."/>
            <person name="Martinez A.T."/>
            <person name="Grigoriev I.V."/>
        </authorList>
    </citation>
    <scope>NUCLEOTIDE SEQUENCE</scope>
    <source>
        <strain evidence="4">CIRM-BRFM 674</strain>
    </source>
</reference>
<dbReference type="GO" id="GO:0005829">
    <property type="term" value="C:cytosol"/>
    <property type="evidence" value="ECO:0007669"/>
    <property type="project" value="TreeGrafter"/>
</dbReference>